<dbReference type="GO" id="GO:0009307">
    <property type="term" value="P:DNA restriction-modification system"/>
    <property type="evidence" value="ECO:0007669"/>
    <property type="project" value="UniProtKB-KW"/>
</dbReference>
<gene>
    <name evidence="6" type="ORF">CQA53_08255</name>
</gene>
<comment type="caution">
    <text evidence="6">The sequence shown here is derived from an EMBL/GenBank/DDBJ whole genome shotgun (WGS) entry which is preliminary data.</text>
</comment>
<evidence type="ECO:0000259" key="5">
    <source>
        <dbReference type="Pfam" id="PF01420"/>
    </source>
</evidence>
<organism evidence="6 7">
    <name type="scientific">Helicobacter didelphidarum</name>
    <dbReference type="NCBI Taxonomy" id="2040648"/>
    <lineage>
        <taxon>Bacteria</taxon>
        <taxon>Pseudomonadati</taxon>
        <taxon>Campylobacterota</taxon>
        <taxon>Epsilonproteobacteria</taxon>
        <taxon>Campylobacterales</taxon>
        <taxon>Helicobacteraceae</taxon>
        <taxon>Helicobacter</taxon>
    </lineage>
</organism>
<dbReference type="SUPFAM" id="SSF116734">
    <property type="entry name" value="DNA methylase specificity domain"/>
    <property type="match status" value="2"/>
</dbReference>
<name>A0A3D8IER2_9HELI</name>
<evidence type="ECO:0000256" key="2">
    <source>
        <dbReference type="ARBA" id="ARBA00022747"/>
    </source>
</evidence>
<dbReference type="InterPro" id="IPR052021">
    <property type="entry name" value="Type-I_RS_S_subunit"/>
</dbReference>
<dbReference type="OrthoDB" id="5323932at2"/>
<feature type="region of interest" description="Disordered" evidence="4">
    <location>
        <begin position="239"/>
        <end position="258"/>
    </location>
</feature>
<feature type="domain" description="Type I restriction modification DNA specificity" evidence="5">
    <location>
        <begin position="428"/>
        <end position="504"/>
    </location>
</feature>
<evidence type="ECO:0000256" key="4">
    <source>
        <dbReference type="SAM" id="MobiDB-lite"/>
    </source>
</evidence>
<dbReference type="Proteomes" id="UP000256379">
    <property type="component" value="Unassembled WGS sequence"/>
</dbReference>
<dbReference type="InterPro" id="IPR044946">
    <property type="entry name" value="Restrct_endonuc_typeI_TRD_sf"/>
</dbReference>
<reference evidence="6 7" key="1">
    <citation type="submission" date="2018-04" db="EMBL/GenBank/DDBJ databases">
        <title>Novel Campyloabacter and Helicobacter Species and Strains.</title>
        <authorList>
            <person name="Mannion A.J."/>
            <person name="Shen Z."/>
            <person name="Fox J.G."/>
        </authorList>
    </citation>
    <scope>NUCLEOTIDE SEQUENCE [LARGE SCALE GENOMIC DNA]</scope>
    <source>
        <strain evidence="6 7">MIT 17-337</strain>
    </source>
</reference>
<dbReference type="RefSeq" id="WP_115543532.1">
    <property type="nucleotide sequence ID" value="NZ_NXLQ01000022.1"/>
</dbReference>
<dbReference type="EMBL" id="NXLQ01000022">
    <property type="protein sequence ID" value="RDU63600.1"/>
    <property type="molecule type" value="Genomic_DNA"/>
</dbReference>
<feature type="domain" description="Type I restriction modification DNA specificity" evidence="5">
    <location>
        <begin position="7"/>
        <end position="169"/>
    </location>
</feature>
<dbReference type="PANTHER" id="PTHR30408:SF12">
    <property type="entry name" value="TYPE I RESTRICTION ENZYME MJAVIII SPECIFICITY SUBUNIT"/>
    <property type="match status" value="1"/>
</dbReference>
<dbReference type="AlphaFoldDB" id="A0A3D8IER2"/>
<sequence length="532" mass="60964">MENKNIRDWKIYELNEILEIKSNKFNPLKDSNNLKCIELEHISQETGVLLGYIDSNSQLSIKNQFRKGEILFGKLRPYLKKYWKAEFDGVCSSEIWVFNGKKAINDFLFYFIQTNKFTQIANISTGTKMPRADWQYMKEIPFYIPPPNEQEKIAEILSTVDEGINALERLIALKEQYKKGVMQRLFTPPTNTPHLAPPLAGGVGEGDTPCVERESISENVDFLALQECDKMGVDCHADKSARNDNEKSHHTDLEQSKREISATAAIASEAKQTASFVIARNEMTKQSTNESFKEDSLSRTINMDCHESTCVDSRNDDEKNKTHNAIAQSGTIKPLRFKGFTDKWQSVRLGEVLKECNLRNRDLSISLVLSITNSLGFVRQKDYFERELASDDISKYKIICKGNFAYNPARINVGSIALLREFDKGVLSPMYIIFKCAESINNIFLNYWIHNHHFKREMANLLEGSVRQVLSFSAMCEIKIKLPSLKEQEKIANFLSLIDDEIQELKNLLQLRKTQKQGLMQQLLSGKVRVRV</sequence>
<evidence type="ECO:0000313" key="6">
    <source>
        <dbReference type="EMBL" id="RDU63600.1"/>
    </source>
</evidence>
<dbReference type="Pfam" id="PF01420">
    <property type="entry name" value="Methylase_S"/>
    <property type="match status" value="2"/>
</dbReference>
<evidence type="ECO:0000256" key="3">
    <source>
        <dbReference type="ARBA" id="ARBA00023125"/>
    </source>
</evidence>
<dbReference type="Gene3D" id="3.90.220.20">
    <property type="entry name" value="DNA methylase specificity domains"/>
    <property type="match status" value="2"/>
</dbReference>
<evidence type="ECO:0000313" key="7">
    <source>
        <dbReference type="Proteomes" id="UP000256379"/>
    </source>
</evidence>
<keyword evidence="7" id="KW-1185">Reference proteome</keyword>
<protein>
    <recommendedName>
        <fullName evidence="5">Type I restriction modification DNA specificity domain-containing protein</fullName>
    </recommendedName>
</protein>
<keyword evidence="3" id="KW-0238">DNA-binding</keyword>
<comment type="similarity">
    <text evidence="1">Belongs to the type-I restriction system S methylase family.</text>
</comment>
<evidence type="ECO:0000256" key="1">
    <source>
        <dbReference type="ARBA" id="ARBA00010923"/>
    </source>
</evidence>
<dbReference type="PANTHER" id="PTHR30408">
    <property type="entry name" value="TYPE-1 RESTRICTION ENZYME ECOKI SPECIFICITY PROTEIN"/>
    <property type="match status" value="1"/>
</dbReference>
<dbReference type="CDD" id="cd16961">
    <property type="entry name" value="RMtype1_S_TRD-CR_like"/>
    <property type="match status" value="1"/>
</dbReference>
<dbReference type="InterPro" id="IPR000055">
    <property type="entry name" value="Restrct_endonuc_typeI_TRD"/>
</dbReference>
<proteinExistence type="inferred from homology"/>
<keyword evidence="2" id="KW-0680">Restriction system</keyword>
<accession>A0A3D8IER2</accession>
<dbReference type="GO" id="GO:0003677">
    <property type="term" value="F:DNA binding"/>
    <property type="evidence" value="ECO:0007669"/>
    <property type="project" value="UniProtKB-KW"/>
</dbReference>